<keyword evidence="2" id="KW-1185">Reference proteome</keyword>
<proteinExistence type="predicted"/>
<accession>A0A7I7R5L4</accession>
<comment type="caution">
    <text evidence="1">The sequence shown here is derived from an EMBL/GenBank/DDBJ whole genome shotgun (WGS) entry which is preliminary data.</text>
</comment>
<reference evidence="1 2" key="1">
    <citation type="submission" date="2017-02" db="EMBL/GenBank/DDBJ databases">
        <title>The new phylogeny of genus Mycobacterium.</title>
        <authorList>
            <person name="Tortoli E."/>
            <person name="Trovato A."/>
            <person name="Cirillo D.M."/>
        </authorList>
    </citation>
    <scope>NUCLEOTIDE SEQUENCE [LARGE SCALE GENOMIC DNA]</scope>
    <source>
        <strain evidence="1 2">DSM 45633</strain>
    </source>
</reference>
<dbReference type="EMBL" id="MVHZ01000012">
    <property type="protein sequence ID" value="ORB00168.1"/>
    <property type="molecule type" value="Genomic_DNA"/>
</dbReference>
<protein>
    <submittedName>
        <fullName evidence="1">Uncharacterized protein</fullName>
    </submittedName>
</protein>
<gene>
    <name evidence="1" type="ORF">BST33_12570</name>
</gene>
<evidence type="ECO:0000313" key="1">
    <source>
        <dbReference type="EMBL" id="ORB00168.1"/>
    </source>
</evidence>
<dbReference type="AlphaFoldDB" id="A0A7I7R5L4"/>
<name>A0A7I7R5L4_9MYCO</name>
<dbReference type="Proteomes" id="UP000192320">
    <property type="component" value="Unassembled WGS sequence"/>
</dbReference>
<evidence type="ECO:0000313" key="2">
    <source>
        <dbReference type="Proteomes" id="UP000192320"/>
    </source>
</evidence>
<sequence>MGEWGVVMSLWDAHMPQVGASESAFGAQSAQETDTVTVNARCRVLGRFNSVYPAFSVVTPA</sequence>
<organism evidence="1 2">
    <name type="scientific">Mycolicibacter minnesotensis</name>
    <dbReference type="NCBI Taxonomy" id="1118379"/>
    <lineage>
        <taxon>Bacteria</taxon>
        <taxon>Bacillati</taxon>
        <taxon>Actinomycetota</taxon>
        <taxon>Actinomycetes</taxon>
        <taxon>Mycobacteriales</taxon>
        <taxon>Mycobacteriaceae</taxon>
        <taxon>Mycolicibacter</taxon>
    </lineage>
</organism>